<protein>
    <submittedName>
        <fullName evidence="2">Uncharacterized protein</fullName>
    </submittedName>
</protein>
<dbReference type="EMBL" id="FOIC01000039">
    <property type="protein sequence ID" value="SEU08295.1"/>
    <property type="molecule type" value="Genomic_DNA"/>
</dbReference>
<name>A0A1I0JDV0_9EURY</name>
<organism evidence="2 3">
    <name type="scientific">Natrinema hispanicum</name>
    <dbReference type="NCBI Taxonomy" id="392421"/>
    <lineage>
        <taxon>Archaea</taxon>
        <taxon>Methanobacteriati</taxon>
        <taxon>Methanobacteriota</taxon>
        <taxon>Stenosarchaea group</taxon>
        <taxon>Halobacteria</taxon>
        <taxon>Halobacteriales</taxon>
        <taxon>Natrialbaceae</taxon>
        <taxon>Natrinema</taxon>
    </lineage>
</organism>
<sequence>MAVVGLGGYSQRRRLRRWSDRDALHEAQEIDYPTVSSPTYLRPTEGHLTDALNELAQRVDAARERWPDEEIEADNREIIANSRQQFERAKATLEDVEEQRGSFGELSATERLDVLGDLRSALGGAEQAVALADLQRDNRKRDDIIATLGALRDEYESVIEDLPYVAPNLSWAVIAYGELDEWLDNVRGSIWTGEQHMHDEGNTDIVEPQYSAARAASSRARLADVVRLRDSLEETAREDTTASSFEQELDDAYERLNKRTDTVTEQVEFDIEDGADEMDSYAYEISIQQHAGIYGRPDDAYEKELLALAVRQKVEHHAYALILSEFEDIPATHQPTASIPEFDTTGADVRDAKDRASAALDNRLRTEGDDPLVRHLCVTLVERFDQQEHRLDRHLNTINDGSANEWAVELERTRLRYREIEELAPTIPDAIATATGSDDHA</sequence>
<keyword evidence="3" id="KW-1185">Reference proteome</keyword>
<evidence type="ECO:0000313" key="1">
    <source>
        <dbReference type="EMBL" id="SDD78947.1"/>
    </source>
</evidence>
<evidence type="ECO:0000313" key="2">
    <source>
        <dbReference type="EMBL" id="SEU08295.1"/>
    </source>
</evidence>
<dbReference type="Proteomes" id="UP000324021">
    <property type="component" value="Unassembled WGS sequence"/>
</dbReference>
<evidence type="ECO:0000313" key="3">
    <source>
        <dbReference type="Proteomes" id="UP000199320"/>
    </source>
</evidence>
<dbReference type="OrthoDB" id="198475at2157"/>
<proteinExistence type="predicted"/>
<reference evidence="3 4" key="2">
    <citation type="submission" date="2016-10" db="EMBL/GenBank/DDBJ databases">
        <authorList>
            <person name="Varghese N."/>
            <person name="Submissions S."/>
        </authorList>
    </citation>
    <scope>NUCLEOTIDE SEQUENCE [LARGE SCALE GENOMIC DNA]</scope>
    <source>
        <strain evidence="1 4">CDM_1</strain>
        <strain evidence="3">CDM_6</strain>
    </source>
</reference>
<reference evidence="2" key="1">
    <citation type="submission" date="2016-10" db="EMBL/GenBank/DDBJ databases">
        <authorList>
            <person name="de Groot N.N."/>
        </authorList>
    </citation>
    <scope>NUCLEOTIDE SEQUENCE [LARGE SCALE GENOMIC DNA]</scope>
    <source>
        <strain evidence="2">CDM_6</strain>
    </source>
</reference>
<accession>A0A1I0JDV0</accession>
<evidence type="ECO:0000313" key="4">
    <source>
        <dbReference type="Proteomes" id="UP000324021"/>
    </source>
</evidence>
<dbReference type="AlphaFoldDB" id="A0A1I0JDV0"/>
<dbReference type="RefSeq" id="WP_139246269.1">
    <property type="nucleotide sequence ID" value="NZ_FMZP01000049.1"/>
</dbReference>
<gene>
    <name evidence="2" type="ORF">SAMN04488694_13913</name>
    <name evidence="1" type="ORF">SAMN05192552_104910</name>
</gene>
<dbReference type="EMBL" id="FMZP01000049">
    <property type="protein sequence ID" value="SDD78947.1"/>
    <property type="molecule type" value="Genomic_DNA"/>
</dbReference>
<dbReference type="Proteomes" id="UP000199320">
    <property type="component" value="Unassembled WGS sequence"/>
</dbReference>